<dbReference type="AlphaFoldDB" id="A0A173TA63"/>
<evidence type="ECO:0000256" key="1">
    <source>
        <dbReference type="SAM" id="Phobius"/>
    </source>
</evidence>
<evidence type="ECO:0000313" key="3">
    <source>
        <dbReference type="Proteomes" id="UP000095553"/>
    </source>
</evidence>
<evidence type="ECO:0000313" key="2">
    <source>
        <dbReference type="EMBL" id="CUM99624.1"/>
    </source>
</evidence>
<dbReference type="EMBL" id="CYXY01000010">
    <property type="protein sequence ID" value="CUM99624.1"/>
    <property type="molecule type" value="Genomic_DNA"/>
</dbReference>
<feature type="transmembrane region" description="Helical" evidence="1">
    <location>
        <begin position="216"/>
        <end position="234"/>
    </location>
</feature>
<proteinExistence type="predicted"/>
<organism evidence="2 3">
    <name type="scientific">Anaerostipes hadrus</name>
    <dbReference type="NCBI Taxonomy" id="649756"/>
    <lineage>
        <taxon>Bacteria</taxon>
        <taxon>Bacillati</taxon>
        <taxon>Bacillota</taxon>
        <taxon>Clostridia</taxon>
        <taxon>Lachnospirales</taxon>
        <taxon>Lachnospiraceae</taxon>
        <taxon>Anaerostipes</taxon>
    </lineage>
</organism>
<name>A0A173TA63_ANAHA</name>
<gene>
    <name evidence="2" type="ORF">ERS852571_01883</name>
</gene>
<feature type="transmembrane region" description="Helical" evidence="1">
    <location>
        <begin position="466"/>
        <end position="483"/>
    </location>
</feature>
<dbReference type="InterPro" id="IPR046062">
    <property type="entry name" value="DUF6020"/>
</dbReference>
<protein>
    <recommendedName>
        <fullName evidence="4">Glycosyltransferase RgtA/B/C/D-like domain-containing protein</fullName>
    </recommendedName>
</protein>
<keyword evidence="1" id="KW-1133">Transmembrane helix</keyword>
<dbReference type="Pfam" id="PF19484">
    <property type="entry name" value="DUF6020"/>
    <property type="match status" value="1"/>
</dbReference>
<feature type="transmembrane region" description="Helical" evidence="1">
    <location>
        <begin position="189"/>
        <end position="209"/>
    </location>
</feature>
<feature type="transmembrane region" description="Helical" evidence="1">
    <location>
        <begin position="158"/>
        <end position="183"/>
    </location>
</feature>
<evidence type="ECO:0008006" key="4">
    <source>
        <dbReference type="Google" id="ProtNLM"/>
    </source>
</evidence>
<feature type="transmembrane region" description="Helical" evidence="1">
    <location>
        <begin position="490"/>
        <end position="508"/>
    </location>
</feature>
<feature type="transmembrane region" description="Helical" evidence="1">
    <location>
        <begin position="281"/>
        <end position="299"/>
    </location>
</feature>
<sequence length="540" mass="63675">MHQNNRIISWIISFLFSICMVISISYDQRDNWSLIICDKKHMISALIMTMILTMIVHMIMNVLYSKAGKSFIRLKTQANSGIGEKIFDHHPIAVPWSILIVLWLPNYILYFPGCLTYDIIRQYEQFFSGNLTNHHPVLTTLFEGMFVKFGRNIGCQNVGIAVYLLFTLLFTSGVFAICFYWMHKKNTKYWIRFTGLAFYGLFPIWSAYARTAVKDTLFYPIFVLFVLFIFDIVLEPEKIFDSKVKSILFLIVSLLLCLVRHNGFYILIFTMPFCIVGVKKYRRQLIVLFIIMVAFWEVYQKAILPMAGVKPGGKQEMLSIPFQQTARYVKYYGNDVSTEEEKVIRKVLDYDTIGKNYDPDLSDPVKNTYKQKDEYLKDYFNIWFEMLKKHPTAYIQATLNGTYGYWGYMTEIRYPYGYYVQPESMDTYQKEYKIYYSEKTKYIRYIYHGVLDTIYQKTPLTLFTKPMIYLWILIGLLGMVCSFKKTIRYWIAFLPVVTSFLICLASPVNGDMRYMLPITASTILYVAFVNEIIYKEYNEF</sequence>
<dbReference type="Proteomes" id="UP000095553">
    <property type="component" value="Unassembled WGS sequence"/>
</dbReference>
<reference evidence="2 3" key="1">
    <citation type="submission" date="2015-09" db="EMBL/GenBank/DDBJ databases">
        <authorList>
            <consortium name="Pathogen Informatics"/>
        </authorList>
    </citation>
    <scope>NUCLEOTIDE SEQUENCE [LARGE SCALE GENOMIC DNA]</scope>
    <source>
        <strain evidence="2 3">2789STDY5834959</strain>
    </source>
</reference>
<feature type="transmembrane region" description="Helical" evidence="1">
    <location>
        <begin position="246"/>
        <end position="269"/>
    </location>
</feature>
<feature type="transmembrane region" description="Helical" evidence="1">
    <location>
        <begin position="7"/>
        <end position="26"/>
    </location>
</feature>
<dbReference type="RefSeq" id="WP_055072925.1">
    <property type="nucleotide sequence ID" value="NZ_CYXY01000010.1"/>
</dbReference>
<keyword evidence="1" id="KW-0472">Membrane</keyword>
<feature type="transmembrane region" description="Helical" evidence="1">
    <location>
        <begin position="514"/>
        <end position="534"/>
    </location>
</feature>
<keyword evidence="1" id="KW-0812">Transmembrane</keyword>
<accession>A0A173TA63</accession>
<feature type="transmembrane region" description="Helical" evidence="1">
    <location>
        <begin position="42"/>
        <end position="64"/>
    </location>
</feature>